<keyword evidence="6 7" id="KW-0472">Membrane</keyword>
<dbReference type="Pfam" id="PF07690">
    <property type="entry name" value="MFS_1"/>
    <property type="match status" value="1"/>
</dbReference>
<reference evidence="9" key="1">
    <citation type="journal article" date="2021" name="PeerJ">
        <title>Extensive microbial diversity within the chicken gut microbiome revealed by metagenomics and culture.</title>
        <authorList>
            <person name="Gilroy R."/>
            <person name="Ravi A."/>
            <person name="Getino M."/>
            <person name="Pursley I."/>
            <person name="Horton D.L."/>
            <person name="Alikhan N.F."/>
            <person name="Baker D."/>
            <person name="Gharbi K."/>
            <person name="Hall N."/>
            <person name="Watson M."/>
            <person name="Adriaenssens E.M."/>
            <person name="Foster-Nyarko E."/>
            <person name="Jarju S."/>
            <person name="Secka A."/>
            <person name="Antonio M."/>
            <person name="Oren A."/>
            <person name="Chaudhuri R.R."/>
            <person name="La Ragione R."/>
            <person name="Hildebrand F."/>
            <person name="Pallen M.J."/>
        </authorList>
    </citation>
    <scope>NUCLEOTIDE SEQUENCE</scope>
    <source>
        <strain evidence="9">ChiHjej13B12-9602</strain>
    </source>
</reference>
<dbReference type="PANTHER" id="PTHR23514">
    <property type="entry name" value="BYPASS OF STOP CODON PROTEIN 6"/>
    <property type="match status" value="1"/>
</dbReference>
<keyword evidence="3" id="KW-0813">Transport</keyword>
<sequence length="407" mass="42204">MPAGLLPIIYLAFISLGLPDSALGSAWPTMAPALGAGISWVGIVTMLISVGTIVSSLMSVRVVERFGTGVVTVASVALTASGLVGFSASSAFWQLCLWAIPYGLGAGAVDAALNSFVAVHYESQHMNWLHCMWGVGASGGPMIMAQCLGGAGSWSLGFFVLGGIQVAIAVVLTLSLPLWRDCKLPRGKRGASGEGASPEEPAPSAVAAPHLSRRELLRRDGVVAVLVCFFCYCGLETTCGNWAATYCTLARDIPAGTAASWASLFYIGITVGRAASGFLSLKVSDHNMIRLGQAFVALGIGLLVLPFGDEALLVGLVLTGMGCAPIYPSIIHATPARFGEDTALALTGMQMAFAYVGSLAMSPLFGALAEALSVELYPLYLGALLLVMVASGEKLNAVMRRKAARAR</sequence>
<feature type="transmembrane region" description="Helical" evidence="7">
    <location>
        <begin position="131"/>
        <end position="152"/>
    </location>
</feature>
<evidence type="ECO:0000256" key="2">
    <source>
        <dbReference type="ARBA" id="ARBA00008335"/>
    </source>
</evidence>
<evidence type="ECO:0000256" key="7">
    <source>
        <dbReference type="SAM" id="Phobius"/>
    </source>
</evidence>
<evidence type="ECO:0000256" key="3">
    <source>
        <dbReference type="ARBA" id="ARBA00022448"/>
    </source>
</evidence>
<feature type="transmembrane region" description="Helical" evidence="7">
    <location>
        <begin position="343"/>
        <end position="365"/>
    </location>
</feature>
<dbReference type="AlphaFoldDB" id="A0A921ISK2"/>
<dbReference type="InterPro" id="IPR036259">
    <property type="entry name" value="MFS_trans_sf"/>
</dbReference>
<dbReference type="PANTHER" id="PTHR23514:SF3">
    <property type="entry name" value="BYPASS OF STOP CODON PROTEIN 6"/>
    <property type="match status" value="1"/>
</dbReference>
<dbReference type="SUPFAM" id="SSF103473">
    <property type="entry name" value="MFS general substrate transporter"/>
    <property type="match status" value="1"/>
</dbReference>
<gene>
    <name evidence="9" type="ORF">K8V70_02300</name>
</gene>
<feature type="transmembrane region" description="Helical" evidence="7">
    <location>
        <begin position="70"/>
        <end position="93"/>
    </location>
</feature>
<dbReference type="EMBL" id="DYUZ01000008">
    <property type="protein sequence ID" value="HJG36683.1"/>
    <property type="molecule type" value="Genomic_DNA"/>
</dbReference>
<dbReference type="GO" id="GO:0005886">
    <property type="term" value="C:plasma membrane"/>
    <property type="evidence" value="ECO:0007669"/>
    <property type="project" value="UniProtKB-SubCell"/>
</dbReference>
<comment type="similarity">
    <text evidence="2">Belongs to the major facilitator superfamily.</text>
</comment>
<feature type="transmembrane region" description="Helical" evidence="7">
    <location>
        <begin position="222"/>
        <end position="244"/>
    </location>
</feature>
<dbReference type="InterPro" id="IPR051788">
    <property type="entry name" value="MFS_Transporter"/>
</dbReference>
<evidence type="ECO:0000259" key="8">
    <source>
        <dbReference type="PROSITE" id="PS50850"/>
    </source>
</evidence>
<organism evidence="9 10">
    <name type="scientific">Enorma phocaeensis</name>
    <dbReference type="NCBI Taxonomy" id="1871019"/>
    <lineage>
        <taxon>Bacteria</taxon>
        <taxon>Bacillati</taxon>
        <taxon>Actinomycetota</taxon>
        <taxon>Coriobacteriia</taxon>
        <taxon>Coriobacteriales</taxon>
        <taxon>Coriobacteriaceae</taxon>
        <taxon>Enorma</taxon>
    </lineage>
</organism>
<evidence type="ECO:0000256" key="4">
    <source>
        <dbReference type="ARBA" id="ARBA00022692"/>
    </source>
</evidence>
<dbReference type="Gene3D" id="1.20.1250.20">
    <property type="entry name" value="MFS general substrate transporter like domains"/>
    <property type="match status" value="2"/>
</dbReference>
<keyword evidence="5 7" id="KW-1133">Transmembrane helix</keyword>
<feature type="transmembrane region" description="Helical" evidence="7">
    <location>
        <begin position="34"/>
        <end position="58"/>
    </location>
</feature>
<dbReference type="InterPro" id="IPR020846">
    <property type="entry name" value="MFS_dom"/>
</dbReference>
<keyword evidence="4 7" id="KW-0812">Transmembrane</keyword>
<feature type="transmembrane region" description="Helical" evidence="7">
    <location>
        <begin position="158"/>
        <end position="179"/>
    </location>
</feature>
<feature type="transmembrane region" description="Helical" evidence="7">
    <location>
        <begin position="377"/>
        <end position="397"/>
    </location>
</feature>
<feature type="transmembrane region" description="Helical" evidence="7">
    <location>
        <begin position="99"/>
        <end position="119"/>
    </location>
</feature>
<evidence type="ECO:0000256" key="6">
    <source>
        <dbReference type="ARBA" id="ARBA00023136"/>
    </source>
</evidence>
<proteinExistence type="inferred from homology"/>
<dbReference type="GO" id="GO:0022857">
    <property type="term" value="F:transmembrane transporter activity"/>
    <property type="evidence" value="ECO:0007669"/>
    <property type="project" value="InterPro"/>
</dbReference>
<feature type="domain" description="Major facilitator superfamily (MFS) profile" evidence="8">
    <location>
        <begin position="5"/>
        <end position="400"/>
    </location>
</feature>
<name>A0A921ISK2_9ACTN</name>
<feature type="transmembrane region" description="Helical" evidence="7">
    <location>
        <begin position="264"/>
        <end position="281"/>
    </location>
</feature>
<feature type="transmembrane region" description="Helical" evidence="7">
    <location>
        <begin position="311"/>
        <end position="331"/>
    </location>
</feature>
<comment type="subcellular location">
    <subcellularLocation>
        <location evidence="1">Cell membrane</location>
        <topology evidence="1">Multi-pass membrane protein</topology>
    </subcellularLocation>
</comment>
<evidence type="ECO:0000256" key="1">
    <source>
        <dbReference type="ARBA" id="ARBA00004651"/>
    </source>
</evidence>
<evidence type="ECO:0000256" key="5">
    <source>
        <dbReference type="ARBA" id="ARBA00022989"/>
    </source>
</evidence>
<protein>
    <submittedName>
        <fullName evidence="9">MFS transporter</fullName>
    </submittedName>
</protein>
<accession>A0A921ISK2</accession>
<dbReference type="RefSeq" id="WP_273188979.1">
    <property type="nucleotide sequence ID" value="NZ_DYUZ01000008.1"/>
</dbReference>
<comment type="caution">
    <text evidence="9">The sequence shown here is derived from an EMBL/GenBank/DDBJ whole genome shotgun (WGS) entry which is preliminary data.</text>
</comment>
<dbReference type="Proteomes" id="UP000753256">
    <property type="component" value="Unassembled WGS sequence"/>
</dbReference>
<dbReference type="PROSITE" id="PS50850">
    <property type="entry name" value="MFS"/>
    <property type="match status" value="1"/>
</dbReference>
<reference evidence="9" key="2">
    <citation type="submission" date="2021-09" db="EMBL/GenBank/DDBJ databases">
        <authorList>
            <person name="Gilroy R."/>
        </authorList>
    </citation>
    <scope>NUCLEOTIDE SEQUENCE</scope>
    <source>
        <strain evidence="9">ChiHjej13B12-9602</strain>
    </source>
</reference>
<feature type="transmembrane region" description="Helical" evidence="7">
    <location>
        <begin position="288"/>
        <end position="305"/>
    </location>
</feature>
<evidence type="ECO:0000313" key="10">
    <source>
        <dbReference type="Proteomes" id="UP000753256"/>
    </source>
</evidence>
<dbReference type="InterPro" id="IPR011701">
    <property type="entry name" value="MFS"/>
</dbReference>
<evidence type="ECO:0000313" key="9">
    <source>
        <dbReference type="EMBL" id="HJG36683.1"/>
    </source>
</evidence>